<feature type="region of interest" description="Disordered" evidence="1">
    <location>
        <begin position="1"/>
        <end position="44"/>
    </location>
</feature>
<organism evidence="2 3">
    <name type="scientific">Champsocephalus esox</name>
    <name type="common">pike icefish</name>
    <dbReference type="NCBI Taxonomy" id="159716"/>
    <lineage>
        <taxon>Eukaryota</taxon>
        <taxon>Metazoa</taxon>
        <taxon>Chordata</taxon>
        <taxon>Craniata</taxon>
        <taxon>Vertebrata</taxon>
        <taxon>Euteleostomi</taxon>
        <taxon>Actinopterygii</taxon>
        <taxon>Neopterygii</taxon>
        <taxon>Teleostei</taxon>
        <taxon>Neoteleostei</taxon>
        <taxon>Acanthomorphata</taxon>
        <taxon>Eupercaria</taxon>
        <taxon>Perciformes</taxon>
        <taxon>Notothenioidei</taxon>
        <taxon>Channichthyidae</taxon>
        <taxon>Champsocephalus</taxon>
    </lineage>
</organism>
<proteinExistence type="predicted"/>
<dbReference type="Proteomes" id="UP001335648">
    <property type="component" value="Unassembled WGS sequence"/>
</dbReference>
<gene>
    <name evidence="2" type="ORF">CesoFtcFv8_003211</name>
</gene>
<evidence type="ECO:0000313" key="3">
    <source>
        <dbReference type="Proteomes" id="UP001335648"/>
    </source>
</evidence>
<sequence>MEQRKAKTPPASCSQEQSPPATPPCGKPESCSTTAADATPPVKKSQFRDTVKSELFHILEMVMYRYRKEICKECRRSNPDQRQHDCRNDMPDFFFRNNYKALMKRLWLANFVAVIDQSLIEKGICEDKLKIGRASEAFLHKLVKCRCLKERLDISIQSWMEKKKKKKTNKQQSDGEEARDLFNAVTFFFK</sequence>
<dbReference type="EMBL" id="JAULUE010002048">
    <property type="protein sequence ID" value="KAK5909266.1"/>
    <property type="molecule type" value="Genomic_DNA"/>
</dbReference>
<reference evidence="2 3" key="1">
    <citation type="journal article" date="2023" name="Mol. Biol. Evol.">
        <title>Genomics of Secondarily Temperate Adaptation in the Only Non-Antarctic Icefish.</title>
        <authorList>
            <person name="Rivera-Colon A.G."/>
            <person name="Rayamajhi N."/>
            <person name="Minhas B.F."/>
            <person name="Madrigal G."/>
            <person name="Bilyk K.T."/>
            <person name="Yoon V."/>
            <person name="Hune M."/>
            <person name="Gregory S."/>
            <person name="Cheng C.H.C."/>
            <person name="Catchen J.M."/>
        </authorList>
    </citation>
    <scope>NUCLEOTIDE SEQUENCE [LARGE SCALE GENOMIC DNA]</scope>
    <source>
        <strain evidence="2">JC2023a</strain>
    </source>
</reference>
<dbReference type="AlphaFoldDB" id="A0AAN8CS51"/>
<evidence type="ECO:0000313" key="2">
    <source>
        <dbReference type="EMBL" id="KAK5909266.1"/>
    </source>
</evidence>
<accession>A0AAN8CS51</accession>
<protein>
    <submittedName>
        <fullName evidence="2">Uncharacterized protein</fullName>
    </submittedName>
</protein>
<comment type="caution">
    <text evidence="2">The sequence shown here is derived from an EMBL/GenBank/DDBJ whole genome shotgun (WGS) entry which is preliminary data.</text>
</comment>
<name>A0AAN8CS51_9TELE</name>
<evidence type="ECO:0000256" key="1">
    <source>
        <dbReference type="SAM" id="MobiDB-lite"/>
    </source>
</evidence>
<keyword evidence="3" id="KW-1185">Reference proteome</keyword>